<dbReference type="AlphaFoldDB" id="A0A448XDH8"/>
<evidence type="ECO:0000313" key="3">
    <source>
        <dbReference type="Proteomes" id="UP000784294"/>
    </source>
</evidence>
<feature type="region of interest" description="Disordered" evidence="1">
    <location>
        <begin position="153"/>
        <end position="174"/>
    </location>
</feature>
<protein>
    <submittedName>
        <fullName evidence="2">Uncharacterized protein</fullName>
    </submittedName>
</protein>
<feature type="compositionally biased region" description="Low complexity" evidence="1">
    <location>
        <begin position="160"/>
        <end position="174"/>
    </location>
</feature>
<dbReference type="Proteomes" id="UP000784294">
    <property type="component" value="Unassembled WGS sequence"/>
</dbReference>
<evidence type="ECO:0000313" key="2">
    <source>
        <dbReference type="EMBL" id="VEL34141.1"/>
    </source>
</evidence>
<name>A0A448XDH8_9PLAT</name>
<gene>
    <name evidence="2" type="ORF">PXEA_LOCUS27581</name>
</gene>
<evidence type="ECO:0000256" key="1">
    <source>
        <dbReference type="SAM" id="MobiDB-lite"/>
    </source>
</evidence>
<sequence>MKILTLFGPPGISLSTDGASVIIYRFFCLPSDLQTNCRFWSKITGLLDKRLARICSFTELQFISPNGQHRGILVERLFSRVACLSASKNASNLGLFGHVPPDPFVSFDQMALAQWWPNGQYCALDQPHNWTAPCHHDSTYEIWLHRIIKSNTQSARDPGSSSLVHITSVSSTHL</sequence>
<accession>A0A448XDH8</accession>
<proteinExistence type="predicted"/>
<comment type="caution">
    <text evidence="2">The sequence shown here is derived from an EMBL/GenBank/DDBJ whole genome shotgun (WGS) entry which is preliminary data.</text>
</comment>
<reference evidence="2" key="1">
    <citation type="submission" date="2018-11" db="EMBL/GenBank/DDBJ databases">
        <authorList>
            <consortium name="Pathogen Informatics"/>
        </authorList>
    </citation>
    <scope>NUCLEOTIDE SEQUENCE</scope>
</reference>
<organism evidence="2 3">
    <name type="scientific">Protopolystoma xenopodis</name>
    <dbReference type="NCBI Taxonomy" id="117903"/>
    <lineage>
        <taxon>Eukaryota</taxon>
        <taxon>Metazoa</taxon>
        <taxon>Spiralia</taxon>
        <taxon>Lophotrochozoa</taxon>
        <taxon>Platyhelminthes</taxon>
        <taxon>Monogenea</taxon>
        <taxon>Polyopisthocotylea</taxon>
        <taxon>Polystomatidea</taxon>
        <taxon>Polystomatidae</taxon>
        <taxon>Protopolystoma</taxon>
    </lineage>
</organism>
<keyword evidence="3" id="KW-1185">Reference proteome</keyword>
<dbReference type="EMBL" id="CAAALY010247065">
    <property type="protein sequence ID" value="VEL34141.1"/>
    <property type="molecule type" value="Genomic_DNA"/>
</dbReference>